<evidence type="ECO:0000313" key="3">
    <source>
        <dbReference type="Proteomes" id="UP000002815"/>
    </source>
</evidence>
<dbReference type="EMBL" id="AEVD01000004">
    <property type="protein sequence ID" value="EFX37417.1"/>
    <property type="molecule type" value="Genomic_DNA"/>
</dbReference>
<keyword evidence="1" id="KW-0472">Membrane</keyword>
<organism evidence="2 3">
    <name type="scientific">Streptococcus infantis ATCC 700779</name>
    <dbReference type="NCBI Taxonomy" id="889204"/>
    <lineage>
        <taxon>Bacteria</taxon>
        <taxon>Bacillati</taxon>
        <taxon>Bacillota</taxon>
        <taxon>Bacilli</taxon>
        <taxon>Lactobacillales</taxon>
        <taxon>Streptococcaceae</taxon>
        <taxon>Streptococcus</taxon>
    </lineage>
</organism>
<keyword evidence="3" id="KW-1185">Reference proteome</keyword>
<evidence type="ECO:0000313" key="2">
    <source>
        <dbReference type="EMBL" id="EFX37417.1"/>
    </source>
</evidence>
<proteinExistence type="predicted"/>
<accession>E8JYN5</accession>
<gene>
    <name evidence="2" type="ORF">HMPREF9423_0401</name>
</gene>
<name>E8JYN5_9STRE</name>
<comment type="caution">
    <text evidence="2">The sequence shown here is derived from an EMBL/GenBank/DDBJ whole genome shotgun (WGS) entry which is preliminary data.</text>
</comment>
<protein>
    <submittedName>
        <fullName evidence="2">Uncharacterized protein</fullName>
    </submittedName>
</protein>
<keyword evidence="1" id="KW-1133">Transmembrane helix</keyword>
<dbReference type="HOGENOM" id="CLU_905905_0_0_9"/>
<keyword evidence="1" id="KW-0812">Transmembrane</keyword>
<feature type="transmembrane region" description="Helical" evidence="1">
    <location>
        <begin position="139"/>
        <end position="158"/>
    </location>
</feature>
<dbReference type="AlphaFoldDB" id="E8JYN5"/>
<dbReference type="Proteomes" id="UP000002815">
    <property type="component" value="Unassembled WGS sequence"/>
</dbReference>
<reference evidence="2 3" key="1">
    <citation type="submission" date="2010-12" db="EMBL/GenBank/DDBJ databases">
        <authorList>
            <person name="Muzny D."/>
            <person name="Qin X."/>
            <person name="Deng J."/>
            <person name="Jiang H."/>
            <person name="Liu Y."/>
            <person name="Qu J."/>
            <person name="Song X.-Z."/>
            <person name="Zhang L."/>
            <person name="Thornton R."/>
            <person name="Coyle M."/>
            <person name="Francisco L."/>
            <person name="Jackson L."/>
            <person name="Javaid M."/>
            <person name="Korchina V."/>
            <person name="Kovar C."/>
            <person name="Mata R."/>
            <person name="Mathew T."/>
            <person name="Ngo R."/>
            <person name="Nguyen L."/>
            <person name="Nguyen N."/>
            <person name="Okwuonu G."/>
            <person name="Ongeri F."/>
            <person name="Pham C."/>
            <person name="Simmons D."/>
            <person name="Wilczek-Boney K."/>
            <person name="Hale W."/>
            <person name="Jakkamsetti A."/>
            <person name="Pham P."/>
            <person name="Ruth R."/>
            <person name="San Lucas F."/>
            <person name="Warren J."/>
            <person name="Zhang J."/>
            <person name="Zhao Z."/>
            <person name="Zhou C."/>
            <person name="Zhu D."/>
            <person name="Lee S."/>
            <person name="Bess C."/>
            <person name="Blankenburg K."/>
            <person name="Forbes L."/>
            <person name="Fu Q."/>
            <person name="Gubbala S."/>
            <person name="Hirani K."/>
            <person name="Jayaseelan J.C."/>
            <person name="Lara F."/>
            <person name="Munidasa M."/>
            <person name="Palculict T."/>
            <person name="Patil S."/>
            <person name="Pu L.-L."/>
            <person name="Saada N."/>
            <person name="Tang L."/>
            <person name="Weissenberger G."/>
            <person name="Zhu Y."/>
            <person name="Hemphill L."/>
            <person name="Shang Y."/>
            <person name="Youmans B."/>
            <person name="Ayvaz T."/>
            <person name="Ross M."/>
            <person name="Santibanez J."/>
            <person name="Aqrawi P."/>
            <person name="Gross S."/>
            <person name="Joshi V."/>
            <person name="Fowler G."/>
            <person name="Nazareth L."/>
            <person name="Reid J."/>
            <person name="Worley K."/>
            <person name="Petrosino J."/>
            <person name="Highlander S."/>
            <person name="Gibbs R."/>
        </authorList>
    </citation>
    <scope>NUCLEOTIDE SEQUENCE [LARGE SCALE GENOMIC DNA]</scope>
    <source>
        <strain evidence="2 3">ATCC 700779</strain>
    </source>
</reference>
<sequence length="307" mass="36357">MEGEFYMKSIFSQEEKELDYFLGLVPEDFKSASFNDWTIWDAYARGRLPNKRWSEVFDNGEYHSMEIITKDDKTYKYYPIANPQPYLTVIQEHVSTLEEPERSRELLIDAAIWSKRIKETTDYLYSVHSKYVDLIHLKLSGFGWVIRLLGSLFLILYMPRLGEFSSSGLGVFSRPFEYSVWIGLWLALWSPIYFAFQRVKKDKPKAEQLINHKDEIIDARNYFIEKFNSLPFVNARQQAGLDVHFNAFIYMINLIDQGRAQNLGQAQNLYEELKRNEQLNHQFQELQRQVSYNNKLTTINTFTNLMK</sequence>
<evidence type="ECO:0000256" key="1">
    <source>
        <dbReference type="SAM" id="Phobius"/>
    </source>
</evidence>
<feature type="transmembrane region" description="Helical" evidence="1">
    <location>
        <begin position="178"/>
        <end position="196"/>
    </location>
</feature>